<dbReference type="PANTHER" id="PTHR16943">
    <property type="entry name" value="2-METHYLCITRATE DEHYDRATASE-RELATED"/>
    <property type="match status" value="1"/>
</dbReference>
<dbReference type="EMBL" id="BARU01040482">
    <property type="protein sequence ID" value="GAH78188.1"/>
    <property type="molecule type" value="Genomic_DNA"/>
</dbReference>
<evidence type="ECO:0000313" key="3">
    <source>
        <dbReference type="EMBL" id="GAH78188.1"/>
    </source>
</evidence>
<protein>
    <recommendedName>
        <fullName evidence="2">MmgE/PrpD C-terminal domain-containing protein</fullName>
    </recommendedName>
</protein>
<dbReference type="GO" id="GO:0016829">
    <property type="term" value="F:lyase activity"/>
    <property type="evidence" value="ECO:0007669"/>
    <property type="project" value="InterPro"/>
</dbReference>
<accession>X1K7X6</accession>
<feature type="domain" description="MmgE/PrpD C-terminal" evidence="2">
    <location>
        <begin position="6"/>
        <end position="128"/>
    </location>
</feature>
<dbReference type="InterPro" id="IPR042183">
    <property type="entry name" value="MmgE/PrpD_sf_1"/>
</dbReference>
<dbReference type="Gene3D" id="3.30.1330.120">
    <property type="entry name" value="2-methylcitrate dehydratase PrpD"/>
    <property type="match status" value="1"/>
</dbReference>
<comment type="similarity">
    <text evidence="1">Belongs to the PrpD family.</text>
</comment>
<dbReference type="InterPro" id="IPR042188">
    <property type="entry name" value="MmgE/PrpD_sf_2"/>
</dbReference>
<reference evidence="3" key="1">
    <citation type="journal article" date="2014" name="Front. Microbiol.">
        <title>High frequency of phylogenetically diverse reductive dehalogenase-homologous genes in deep subseafloor sedimentary metagenomes.</title>
        <authorList>
            <person name="Kawai M."/>
            <person name="Futagami T."/>
            <person name="Toyoda A."/>
            <person name="Takaki Y."/>
            <person name="Nishi S."/>
            <person name="Hori S."/>
            <person name="Arai W."/>
            <person name="Tsubouchi T."/>
            <person name="Morono Y."/>
            <person name="Uchiyama I."/>
            <person name="Ito T."/>
            <person name="Fujiyama A."/>
            <person name="Inagaki F."/>
            <person name="Takami H."/>
        </authorList>
    </citation>
    <scope>NUCLEOTIDE SEQUENCE</scope>
    <source>
        <strain evidence="3">Expedition CK06-06</strain>
    </source>
</reference>
<evidence type="ECO:0000259" key="2">
    <source>
        <dbReference type="Pfam" id="PF19305"/>
    </source>
</evidence>
<dbReference type="PANTHER" id="PTHR16943:SF8">
    <property type="entry name" value="2-METHYLCITRATE DEHYDRATASE"/>
    <property type="match status" value="1"/>
</dbReference>
<dbReference type="InterPro" id="IPR036148">
    <property type="entry name" value="MmgE/PrpD_sf"/>
</dbReference>
<dbReference type="Pfam" id="PF19305">
    <property type="entry name" value="MmgE_PrpD_C"/>
    <property type="match status" value="1"/>
</dbReference>
<name>X1K7X6_9ZZZZ</name>
<comment type="caution">
    <text evidence="3">The sequence shown here is derived from an EMBL/GenBank/DDBJ whole genome shotgun (WGS) entry which is preliminary data.</text>
</comment>
<dbReference type="InterPro" id="IPR005656">
    <property type="entry name" value="MmgE_PrpD"/>
</dbReference>
<dbReference type="SUPFAM" id="SSF103378">
    <property type="entry name" value="2-methylcitrate dehydratase PrpD"/>
    <property type="match status" value="1"/>
</dbReference>
<feature type="non-terminal residue" evidence="3">
    <location>
        <position position="1"/>
    </location>
</feature>
<dbReference type="AlphaFoldDB" id="X1K7X6"/>
<dbReference type="Gene3D" id="1.10.4100.10">
    <property type="entry name" value="2-methylcitrate dehydratase PrpD"/>
    <property type="match status" value="1"/>
</dbReference>
<dbReference type="InterPro" id="IPR045337">
    <property type="entry name" value="MmgE_PrpD_C"/>
</dbReference>
<organism evidence="3">
    <name type="scientific">marine sediment metagenome</name>
    <dbReference type="NCBI Taxonomy" id="412755"/>
    <lineage>
        <taxon>unclassified sequences</taxon>
        <taxon>metagenomes</taxon>
        <taxon>ecological metagenomes</taxon>
    </lineage>
</organism>
<evidence type="ECO:0000256" key="1">
    <source>
        <dbReference type="ARBA" id="ARBA00006174"/>
    </source>
</evidence>
<proteinExistence type="inferred from homology"/>
<gene>
    <name evidence="3" type="ORF">S03H2_62579</name>
</gene>
<sequence>SLIHPNPKTGLEGQFSMGFCVVVALVDRKVSLAQFTDEKVNDPKVQSLMKKFHLYIRPDLKGAESSASNACTLKVRLRNGEEYIKSVDKNRGSTQNPLSKEERVNKFRDCANGVLSQSQIDRCLNLVEHMEELKTICQLTDIIRT</sequence>